<organism evidence="4 5">
    <name type="scientific">Ceutorhynchus assimilis</name>
    <name type="common">cabbage seed weevil</name>
    <dbReference type="NCBI Taxonomy" id="467358"/>
    <lineage>
        <taxon>Eukaryota</taxon>
        <taxon>Metazoa</taxon>
        <taxon>Ecdysozoa</taxon>
        <taxon>Arthropoda</taxon>
        <taxon>Hexapoda</taxon>
        <taxon>Insecta</taxon>
        <taxon>Pterygota</taxon>
        <taxon>Neoptera</taxon>
        <taxon>Endopterygota</taxon>
        <taxon>Coleoptera</taxon>
        <taxon>Polyphaga</taxon>
        <taxon>Cucujiformia</taxon>
        <taxon>Curculionidae</taxon>
        <taxon>Ceutorhynchinae</taxon>
        <taxon>Ceutorhynchus</taxon>
    </lineage>
</organism>
<dbReference type="InterPro" id="IPR003737">
    <property type="entry name" value="GlcNAc_PI_deacetylase-related"/>
</dbReference>
<dbReference type="PANTHER" id="PTHR12993">
    <property type="entry name" value="N-ACETYLGLUCOSAMINYL-PHOSPHATIDYLINOSITOL DE-N-ACETYLASE-RELATED"/>
    <property type="match status" value="1"/>
</dbReference>
<dbReference type="GO" id="GO:0005783">
    <property type="term" value="C:endoplasmic reticulum"/>
    <property type="evidence" value="ECO:0007669"/>
    <property type="project" value="TreeGrafter"/>
</dbReference>
<comment type="similarity">
    <text evidence="1">Belongs to the PIGL family.</text>
</comment>
<dbReference type="SUPFAM" id="SSF102588">
    <property type="entry name" value="LmbE-like"/>
    <property type="match status" value="1"/>
</dbReference>
<dbReference type="Proteomes" id="UP001152799">
    <property type="component" value="Chromosome 4"/>
</dbReference>
<dbReference type="Gene3D" id="3.40.50.10320">
    <property type="entry name" value="LmbE-like"/>
    <property type="match status" value="1"/>
</dbReference>
<dbReference type="InterPro" id="IPR024078">
    <property type="entry name" value="LmbE-like_dom_sf"/>
</dbReference>
<evidence type="ECO:0000256" key="3">
    <source>
        <dbReference type="SAM" id="Phobius"/>
    </source>
</evidence>
<keyword evidence="3" id="KW-1133">Transmembrane helix</keyword>
<sequence length="308" mass="36454">MTDDFQYSNVSFIYIRVPSFIKDSLVDLSNYANYFLFSFEEYLFDTVEHLIIGILLYVALCILLYFLSTWGLIGFTRNMRHARRVLFVTAHPDDEVMFFGPTILNYLQKPNCQVFLMCLSSGKNYGMDKIRTNELFESCKILGIKEENIFLYNNTNLPDAMDVRWPVEIIARHVLYNVETFGITNIITFDRHGVSGHENHISIYYAIANLILDHRLPRTCGVFVLESVNIIRKYWLFLDIPISLIMSRFRCMRSLSQRRLIQQAMNKHKSQMVWFRMLYMIFSRYVLINTLQQINLVDIELDYLEIED</sequence>
<proteinExistence type="inferred from homology"/>
<evidence type="ECO:0000313" key="4">
    <source>
        <dbReference type="EMBL" id="CAG9767742.1"/>
    </source>
</evidence>
<dbReference type="PANTHER" id="PTHR12993:SF11">
    <property type="entry name" value="N-ACETYLGLUCOSAMINYL-PHOSPHATIDYLINOSITOL DE-N-ACETYLASE"/>
    <property type="match status" value="1"/>
</dbReference>
<keyword evidence="3" id="KW-0812">Transmembrane</keyword>
<accession>A0A9N9MRU0</accession>
<dbReference type="Pfam" id="PF02585">
    <property type="entry name" value="PIG-L"/>
    <property type="match status" value="1"/>
</dbReference>
<dbReference type="OrthoDB" id="440160at2759"/>
<feature type="transmembrane region" description="Helical" evidence="3">
    <location>
        <begin position="273"/>
        <end position="294"/>
    </location>
</feature>
<dbReference type="EMBL" id="OU892280">
    <property type="protein sequence ID" value="CAG9767742.1"/>
    <property type="molecule type" value="Genomic_DNA"/>
</dbReference>
<dbReference type="EC" id="3.5.1.89" evidence="2"/>
<evidence type="ECO:0000313" key="5">
    <source>
        <dbReference type="Proteomes" id="UP001152799"/>
    </source>
</evidence>
<feature type="transmembrane region" description="Helical" evidence="3">
    <location>
        <begin position="50"/>
        <end position="75"/>
    </location>
</feature>
<gene>
    <name evidence="4" type="ORF">CEUTPL_LOCUS8299</name>
</gene>
<evidence type="ECO:0000256" key="2">
    <source>
        <dbReference type="ARBA" id="ARBA00012176"/>
    </source>
</evidence>
<name>A0A9N9MRU0_9CUCU</name>
<keyword evidence="3" id="KW-0472">Membrane</keyword>
<dbReference type="AlphaFoldDB" id="A0A9N9MRU0"/>
<keyword evidence="5" id="KW-1185">Reference proteome</keyword>
<reference evidence="4" key="1">
    <citation type="submission" date="2022-01" db="EMBL/GenBank/DDBJ databases">
        <authorList>
            <person name="King R."/>
        </authorList>
    </citation>
    <scope>NUCLEOTIDE SEQUENCE</scope>
</reference>
<protein>
    <recommendedName>
        <fullName evidence="2">N-acetylglucosaminylphosphatidylinositol deacetylase</fullName>
        <ecNumber evidence="2">3.5.1.89</ecNumber>
    </recommendedName>
</protein>
<dbReference type="GO" id="GO:0000225">
    <property type="term" value="F:N-acetylglucosaminylphosphatidylinositol deacetylase activity"/>
    <property type="evidence" value="ECO:0007669"/>
    <property type="project" value="UniProtKB-EC"/>
</dbReference>
<evidence type="ECO:0000256" key="1">
    <source>
        <dbReference type="ARBA" id="ARBA00006066"/>
    </source>
</evidence>